<name>A0A226EBM2_FOLCA</name>
<feature type="domain" description="G-protein coupled receptors family 1 profile" evidence="11">
    <location>
        <begin position="94"/>
        <end position="205"/>
    </location>
</feature>
<dbReference type="PANTHER" id="PTHR24249">
    <property type="entry name" value="HISTAMINE RECEPTOR-RELATED G-PROTEIN COUPLED RECEPTOR"/>
    <property type="match status" value="1"/>
</dbReference>
<accession>A0A226EBM2</accession>
<evidence type="ECO:0000256" key="3">
    <source>
        <dbReference type="ARBA" id="ARBA00022475"/>
    </source>
</evidence>
<keyword evidence="13" id="KW-1185">Reference proteome</keyword>
<proteinExistence type="inferred from homology"/>
<dbReference type="GO" id="GO:0004930">
    <property type="term" value="F:G protein-coupled receptor activity"/>
    <property type="evidence" value="ECO:0007669"/>
    <property type="project" value="UniProtKB-KW"/>
</dbReference>
<comment type="subcellular location">
    <subcellularLocation>
        <location evidence="1">Cell membrane</location>
        <topology evidence="1">Multi-pass membrane protein</topology>
    </subcellularLocation>
</comment>
<dbReference type="SUPFAM" id="SSF81321">
    <property type="entry name" value="Family A G protein-coupled receptor-like"/>
    <property type="match status" value="1"/>
</dbReference>
<evidence type="ECO:0000313" key="13">
    <source>
        <dbReference type="Proteomes" id="UP000198287"/>
    </source>
</evidence>
<feature type="non-terminal residue" evidence="12">
    <location>
        <position position="1"/>
    </location>
</feature>
<keyword evidence="7 10" id="KW-0472">Membrane</keyword>
<evidence type="ECO:0000256" key="8">
    <source>
        <dbReference type="ARBA" id="ARBA00023170"/>
    </source>
</evidence>
<organism evidence="12 13">
    <name type="scientific">Folsomia candida</name>
    <name type="common">Springtail</name>
    <dbReference type="NCBI Taxonomy" id="158441"/>
    <lineage>
        <taxon>Eukaryota</taxon>
        <taxon>Metazoa</taxon>
        <taxon>Ecdysozoa</taxon>
        <taxon>Arthropoda</taxon>
        <taxon>Hexapoda</taxon>
        <taxon>Collembola</taxon>
        <taxon>Entomobryomorpha</taxon>
        <taxon>Isotomoidea</taxon>
        <taxon>Isotomidae</taxon>
        <taxon>Proisotominae</taxon>
        <taxon>Folsomia</taxon>
    </lineage>
</organism>
<evidence type="ECO:0000256" key="7">
    <source>
        <dbReference type="ARBA" id="ARBA00023136"/>
    </source>
</evidence>
<evidence type="ECO:0000256" key="5">
    <source>
        <dbReference type="ARBA" id="ARBA00022989"/>
    </source>
</evidence>
<feature type="transmembrane region" description="Helical" evidence="10">
    <location>
        <begin position="38"/>
        <end position="58"/>
    </location>
</feature>
<comment type="caution">
    <text evidence="12">The sequence shown here is derived from an EMBL/GenBank/DDBJ whole genome shotgun (WGS) entry which is preliminary data.</text>
</comment>
<dbReference type="STRING" id="158441.A0A226EBM2"/>
<evidence type="ECO:0000313" key="12">
    <source>
        <dbReference type="EMBL" id="OXA54171.1"/>
    </source>
</evidence>
<dbReference type="Gene3D" id="1.20.1070.10">
    <property type="entry name" value="Rhodopsin 7-helix transmembrane proteins"/>
    <property type="match status" value="1"/>
</dbReference>
<keyword evidence="4 10" id="KW-0812">Transmembrane</keyword>
<dbReference type="InterPro" id="IPR050569">
    <property type="entry name" value="TAAR"/>
</dbReference>
<evidence type="ECO:0000256" key="2">
    <source>
        <dbReference type="ARBA" id="ARBA00010663"/>
    </source>
</evidence>
<keyword evidence="3" id="KW-1003">Cell membrane</keyword>
<dbReference type="GO" id="GO:0005886">
    <property type="term" value="C:plasma membrane"/>
    <property type="evidence" value="ECO:0007669"/>
    <property type="project" value="UniProtKB-SubCell"/>
</dbReference>
<evidence type="ECO:0000256" key="4">
    <source>
        <dbReference type="ARBA" id="ARBA00022692"/>
    </source>
</evidence>
<dbReference type="PANTHER" id="PTHR24249:SF372">
    <property type="entry name" value="G-PROTEIN COUPLED RECEPTORS FAMILY 1 PROFILE DOMAIN-CONTAINING PROTEIN"/>
    <property type="match status" value="1"/>
</dbReference>
<dbReference type="InterPro" id="IPR017452">
    <property type="entry name" value="GPCR_Rhodpsn_7TM"/>
</dbReference>
<dbReference type="Proteomes" id="UP000198287">
    <property type="component" value="Unassembled WGS sequence"/>
</dbReference>
<keyword evidence="5 10" id="KW-1133">Transmembrane helix</keyword>
<evidence type="ECO:0000256" key="1">
    <source>
        <dbReference type="ARBA" id="ARBA00004651"/>
    </source>
</evidence>
<protein>
    <submittedName>
        <fullName evidence="12">Putative tyramine receptor 2</fullName>
    </submittedName>
</protein>
<evidence type="ECO:0000256" key="9">
    <source>
        <dbReference type="ARBA" id="ARBA00023224"/>
    </source>
</evidence>
<keyword evidence="9" id="KW-0807">Transducer</keyword>
<gene>
    <name evidence="12" type="ORF">Fcan01_11304</name>
</gene>
<feature type="transmembrane region" description="Helical" evidence="10">
    <location>
        <begin position="185"/>
        <end position="208"/>
    </location>
</feature>
<dbReference type="Pfam" id="PF00001">
    <property type="entry name" value="7tm_1"/>
    <property type="match status" value="1"/>
</dbReference>
<comment type="similarity">
    <text evidence="2">Belongs to the G-protein coupled receptor 1 family.</text>
</comment>
<dbReference type="InterPro" id="IPR000276">
    <property type="entry name" value="GPCR_Rhodpsn"/>
</dbReference>
<dbReference type="AlphaFoldDB" id="A0A226EBM2"/>
<dbReference type="PROSITE" id="PS50262">
    <property type="entry name" value="G_PROTEIN_RECEP_F1_2"/>
    <property type="match status" value="1"/>
</dbReference>
<evidence type="ECO:0000259" key="11">
    <source>
        <dbReference type="PROSITE" id="PS50262"/>
    </source>
</evidence>
<evidence type="ECO:0000256" key="10">
    <source>
        <dbReference type="SAM" id="Phobius"/>
    </source>
</evidence>
<sequence>RLASPLDADVVADCARNARLGGNGGSFGMCLSNVSRQLSVHFAFGSFILPMALLVGLGRLSGDGKRLKSIMSITFYQGGINFYHRPWFRNLTTLLASTYAAIFQQLQQRWEHLQNSESNWYDIQRATSIRIGRMAEDEVSSLKRNRREVKMLGIIIIAYVLTWLPFMVEYAILGFMPEGNPPAPLISAVTVAIFYSNSACNPGIYAYGNPDFRRGFIKLAMFWRRKM</sequence>
<feature type="transmembrane region" description="Helical" evidence="10">
    <location>
        <begin position="151"/>
        <end position="173"/>
    </location>
</feature>
<dbReference type="OrthoDB" id="10044919at2759"/>
<keyword evidence="6" id="KW-0297">G-protein coupled receptor</keyword>
<reference evidence="12 13" key="1">
    <citation type="submission" date="2015-12" db="EMBL/GenBank/DDBJ databases">
        <title>The genome of Folsomia candida.</title>
        <authorList>
            <person name="Faddeeva A."/>
            <person name="Derks M.F."/>
            <person name="Anvar Y."/>
            <person name="Smit S."/>
            <person name="Van Straalen N."/>
            <person name="Roelofs D."/>
        </authorList>
    </citation>
    <scope>NUCLEOTIDE SEQUENCE [LARGE SCALE GENOMIC DNA]</scope>
    <source>
        <strain evidence="12 13">VU population</strain>
        <tissue evidence="12">Whole body</tissue>
    </source>
</reference>
<dbReference type="PRINTS" id="PR00237">
    <property type="entry name" value="GPCRRHODOPSN"/>
</dbReference>
<dbReference type="EMBL" id="LNIX01000005">
    <property type="protein sequence ID" value="OXA54171.1"/>
    <property type="molecule type" value="Genomic_DNA"/>
</dbReference>
<keyword evidence="8 12" id="KW-0675">Receptor</keyword>
<evidence type="ECO:0000256" key="6">
    <source>
        <dbReference type="ARBA" id="ARBA00023040"/>
    </source>
</evidence>